<organism evidence="7 8">
    <name type="scientific">Ureaplasma diversum NCTC 246</name>
    <dbReference type="NCBI Taxonomy" id="1188241"/>
    <lineage>
        <taxon>Bacteria</taxon>
        <taxon>Bacillati</taxon>
        <taxon>Mycoplasmatota</taxon>
        <taxon>Mycoplasmoidales</taxon>
        <taxon>Mycoplasmoidaceae</taxon>
        <taxon>Ureaplasma</taxon>
    </lineage>
</organism>
<proteinExistence type="predicted"/>
<evidence type="ECO:0000313" key="8">
    <source>
        <dbReference type="Proteomes" id="UP000028537"/>
    </source>
</evidence>
<comment type="catalytic activity">
    <reaction evidence="6">
        <text>a 2'-deoxyadenosine in DNA + S-adenosyl-L-methionine = an N(6)-methyl-2'-deoxyadenosine in DNA + S-adenosyl-L-homocysteine + H(+)</text>
        <dbReference type="Rhea" id="RHEA:15197"/>
        <dbReference type="Rhea" id="RHEA-COMP:12418"/>
        <dbReference type="Rhea" id="RHEA-COMP:12419"/>
        <dbReference type="ChEBI" id="CHEBI:15378"/>
        <dbReference type="ChEBI" id="CHEBI:57856"/>
        <dbReference type="ChEBI" id="CHEBI:59789"/>
        <dbReference type="ChEBI" id="CHEBI:90615"/>
        <dbReference type="ChEBI" id="CHEBI:90616"/>
        <dbReference type="EC" id="2.1.1.72"/>
    </reaction>
</comment>
<keyword evidence="2" id="KW-0489">Methyltransferase</keyword>
<dbReference type="Proteomes" id="UP000028537">
    <property type="component" value="Unassembled WGS sequence"/>
</dbReference>
<evidence type="ECO:0000256" key="3">
    <source>
        <dbReference type="ARBA" id="ARBA00022679"/>
    </source>
</evidence>
<keyword evidence="5" id="KW-0238">DNA-binding</keyword>
<evidence type="ECO:0000256" key="4">
    <source>
        <dbReference type="ARBA" id="ARBA00022747"/>
    </source>
</evidence>
<dbReference type="PRINTS" id="PR00507">
    <property type="entry name" value="N12N6MTFRASE"/>
</dbReference>
<protein>
    <recommendedName>
        <fullName evidence="1">site-specific DNA-methyltransferase (adenine-specific)</fullName>
        <ecNumber evidence="1">2.1.1.72</ecNumber>
    </recommendedName>
</protein>
<dbReference type="GO" id="GO:0003677">
    <property type="term" value="F:DNA binding"/>
    <property type="evidence" value="ECO:0007669"/>
    <property type="project" value="UniProtKB-KW"/>
</dbReference>
<name>A0A084F1F2_9BACT</name>
<dbReference type="Gene3D" id="3.40.50.150">
    <property type="entry name" value="Vaccinia Virus protein VP39"/>
    <property type="match status" value="1"/>
</dbReference>
<gene>
    <name evidence="7" type="ORF">UDIV_1340</name>
</gene>
<dbReference type="eggNOG" id="COG0827">
    <property type="taxonomic scope" value="Bacteria"/>
</dbReference>
<reference evidence="7 8" key="1">
    <citation type="submission" date="2014-02" db="EMBL/GenBank/DDBJ databases">
        <title>Genome sequence of Ureaplasma diversum strain 246.</title>
        <authorList>
            <person name="Sirand-Pugnet P."/>
            <person name="Breton M."/>
            <person name="Dordet-Frisoni E."/>
            <person name="Baranowski E."/>
            <person name="Barre A."/>
            <person name="Couture C."/>
            <person name="Dupuy V."/>
            <person name="Gaurivaud P."/>
            <person name="Jacob D."/>
            <person name="Lemaitre C."/>
            <person name="Manso-Silvan L."/>
            <person name="Nikolski M."/>
            <person name="Nouvel L.-X."/>
            <person name="Poumarat F."/>
            <person name="Tardy F."/>
            <person name="Thebault P."/>
            <person name="Theil S."/>
            <person name="Citti C."/>
            <person name="Thiaucourt F."/>
            <person name="Blanchard A."/>
        </authorList>
    </citation>
    <scope>NUCLEOTIDE SEQUENCE [LARGE SCALE GENOMIC DNA]</scope>
    <source>
        <strain evidence="7 8">NCTC 246</strain>
    </source>
</reference>
<dbReference type="GO" id="GO:0009307">
    <property type="term" value="P:DNA restriction-modification system"/>
    <property type="evidence" value="ECO:0007669"/>
    <property type="project" value="UniProtKB-KW"/>
</dbReference>
<keyword evidence="3" id="KW-0808">Transferase</keyword>
<dbReference type="PANTHER" id="PTHR33841">
    <property type="entry name" value="DNA METHYLTRANSFERASE YEEA-RELATED"/>
    <property type="match status" value="1"/>
</dbReference>
<accession>A0A084F1F2</accession>
<dbReference type="InterPro" id="IPR050953">
    <property type="entry name" value="N4_N6_ade-DNA_methylase"/>
</dbReference>
<comment type="caution">
    <text evidence="7">The sequence shown here is derived from an EMBL/GenBank/DDBJ whole genome shotgun (WGS) entry which is preliminary data.</text>
</comment>
<dbReference type="InterPro" id="IPR029063">
    <property type="entry name" value="SAM-dependent_MTases_sf"/>
</dbReference>
<dbReference type="SUPFAM" id="SSF53335">
    <property type="entry name" value="S-adenosyl-L-methionine-dependent methyltransferases"/>
    <property type="match status" value="1"/>
</dbReference>
<evidence type="ECO:0000313" key="7">
    <source>
        <dbReference type="EMBL" id="KEZ24044.1"/>
    </source>
</evidence>
<keyword evidence="8" id="KW-1185">Reference proteome</keyword>
<dbReference type="eggNOG" id="COG1002">
    <property type="taxonomic scope" value="Bacteria"/>
</dbReference>
<evidence type="ECO:0000256" key="6">
    <source>
        <dbReference type="ARBA" id="ARBA00047942"/>
    </source>
</evidence>
<evidence type="ECO:0000256" key="5">
    <source>
        <dbReference type="ARBA" id="ARBA00023125"/>
    </source>
</evidence>
<evidence type="ECO:0000256" key="2">
    <source>
        <dbReference type="ARBA" id="ARBA00022603"/>
    </source>
</evidence>
<sequence length="1010" mass="119015">MKFDEDGTINEDILNFLNEDTFKGSNNEEELRIEFQNQLNHIARALNLTKNHLTFRYESKLNGGRCDFLYGNTIIEYKKYNKLANPNELDKSVNQLKEYIQDNKFKDLQMFGFVFDGCTLEHYVKTQDNEVKKIFGGKITIENAQKLISIIFKNGLRQISPINIQRDFSILSNGGTIVKDNVITKLVRNIYDLLKKRNNQKTELLYLEWEKLFKLSETDTGKSLDIEKRIKIFTEIIGSDVKRDEEYQVLFSLHTALNIIIKLFLVKSTSTLKDLFINVEYLEKYYKTNDILQVKSLLRKVESGKYFEQLNVINLVDGEFFSWYLSENWNENLFKNLKEILMMVDTYNFNEIEIKNNMLGDLFKSLYENFIPKAVRHSFGEYHTPSYLVKFVLDTLQLKGDDYLNKTFVDPCCGSGTFILEIYNNKMKALKSKIDFQEFLNGVVGVDINPISTLITKANIFINSINKVQFDVNKKYEIPIYNCDSLYVPKQININNVDCYHYSLYTTSLQSKFKENIQLILPVELVNKDDFFNILEKLEEYIIDLDINGVMNELSKHIKNINLIEKELKTNFLELIELEKSNLNSIWLKIFSNYFKLASYNNFDYIIGNPAWVRWGDLPQTYRDNLKNNIEIKNIFSSDKNHGGIDLNFCALLTNKCCERWFNKSSKLAYLMPKSIIYNKSFQGFRKLIIRDNEKLQFNEIYDFSKCGEIFEGTGNLEFSLFIISNKSKEKYIPFTILNKVNNTFEIHKKNKLLQLDKYIDENNFLEIEDDDNINQIEKVIGKCAYTFRKGVEAKAPMRFVFCEDIDDKLAYFFPVIKQKKLYKVDETRKIKLEKKYLHPLITSPMLKEEWDNLYVLFLYEFGNKQPLDLDVIKNEVPNIYKWIDFNKNELKKGSDYNNRIQIKPYWGLLRIGEYTFKDIFVCIRDNTSLNPKIITKIKTHWNELKMPIFDGHISYISYSKNINDNLSYDEAKYILNILTNKLVLKIILNSQSSRSISSNIPIKIDFYKQ</sequence>
<dbReference type="GO" id="GO:0032259">
    <property type="term" value="P:methylation"/>
    <property type="evidence" value="ECO:0007669"/>
    <property type="project" value="UniProtKB-KW"/>
</dbReference>
<evidence type="ECO:0000256" key="1">
    <source>
        <dbReference type="ARBA" id="ARBA00011900"/>
    </source>
</evidence>
<dbReference type="GO" id="GO:0009007">
    <property type="term" value="F:site-specific DNA-methyltransferase (adenine-specific) activity"/>
    <property type="evidence" value="ECO:0007669"/>
    <property type="project" value="UniProtKB-EC"/>
</dbReference>
<dbReference type="EC" id="2.1.1.72" evidence="1"/>
<dbReference type="EMBL" id="JFDP01000020">
    <property type="protein sequence ID" value="KEZ24044.1"/>
    <property type="molecule type" value="Genomic_DNA"/>
</dbReference>
<dbReference type="RefSeq" id="WP_051749372.1">
    <property type="nucleotide sequence ID" value="NZ_JFDP01000020.1"/>
</dbReference>
<dbReference type="PANTHER" id="PTHR33841:SF6">
    <property type="entry name" value="TYPE II METHYLTRANSFERASE M.HINDII"/>
    <property type="match status" value="1"/>
</dbReference>
<keyword evidence="4" id="KW-0680">Restriction system</keyword>
<dbReference type="AlphaFoldDB" id="A0A084F1F2"/>